<gene>
    <name evidence="2" type="ORF">TNCT_107551</name>
</gene>
<dbReference type="EMBL" id="BMAO01007142">
    <property type="protein sequence ID" value="GFR13942.1"/>
    <property type="molecule type" value="Genomic_DNA"/>
</dbReference>
<protein>
    <submittedName>
        <fullName evidence="2">Uncharacterized protein</fullName>
    </submittedName>
</protein>
<accession>A0A8X6LML7</accession>
<dbReference type="Proteomes" id="UP000887116">
    <property type="component" value="Unassembled WGS sequence"/>
</dbReference>
<evidence type="ECO:0000256" key="1">
    <source>
        <dbReference type="SAM" id="MobiDB-lite"/>
    </source>
</evidence>
<evidence type="ECO:0000313" key="2">
    <source>
        <dbReference type="EMBL" id="GFR13942.1"/>
    </source>
</evidence>
<name>A0A8X6LML7_TRICU</name>
<organism evidence="2 3">
    <name type="scientific">Trichonephila clavata</name>
    <name type="common">Joro spider</name>
    <name type="synonym">Nephila clavata</name>
    <dbReference type="NCBI Taxonomy" id="2740835"/>
    <lineage>
        <taxon>Eukaryota</taxon>
        <taxon>Metazoa</taxon>
        <taxon>Ecdysozoa</taxon>
        <taxon>Arthropoda</taxon>
        <taxon>Chelicerata</taxon>
        <taxon>Arachnida</taxon>
        <taxon>Araneae</taxon>
        <taxon>Araneomorphae</taxon>
        <taxon>Entelegynae</taxon>
        <taxon>Araneoidea</taxon>
        <taxon>Nephilidae</taxon>
        <taxon>Trichonephila</taxon>
    </lineage>
</organism>
<dbReference type="OrthoDB" id="10557142at2759"/>
<proteinExistence type="predicted"/>
<reference evidence="2" key="1">
    <citation type="submission" date="2020-07" db="EMBL/GenBank/DDBJ databases">
        <title>Multicomponent nature underlies the extraordinary mechanical properties of spider dragline silk.</title>
        <authorList>
            <person name="Kono N."/>
            <person name="Nakamura H."/>
            <person name="Mori M."/>
            <person name="Yoshida Y."/>
            <person name="Ohtoshi R."/>
            <person name="Malay A.D."/>
            <person name="Moran D.A.P."/>
            <person name="Tomita M."/>
            <person name="Numata K."/>
            <person name="Arakawa K."/>
        </authorList>
    </citation>
    <scope>NUCLEOTIDE SEQUENCE</scope>
</reference>
<comment type="caution">
    <text evidence="2">The sequence shown here is derived from an EMBL/GenBank/DDBJ whole genome shotgun (WGS) entry which is preliminary data.</text>
</comment>
<dbReference type="AlphaFoldDB" id="A0A8X6LML7"/>
<sequence length="140" mass="15351">MSCCFETTVRTPQQDLNFVRCSFLYSTFRKGSEGRLAKEEKGSLWRLLWQPAWHPRGGSTVVLKKPDMGESSDGNGEGQGCDEAAQHEGSKLTKLIRSSEATGSLNLFITAINENPASHKYAVVKETTYASHVVANISIA</sequence>
<keyword evidence="3" id="KW-1185">Reference proteome</keyword>
<feature type="region of interest" description="Disordered" evidence="1">
    <location>
        <begin position="57"/>
        <end position="89"/>
    </location>
</feature>
<evidence type="ECO:0000313" key="3">
    <source>
        <dbReference type="Proteomes" id="UP000887116"/>
    </source>
</evidence>